<dbReference type="EC" id="2.1.1.176" evidence="4"/>
<evidence type="ECO:0000256" key="9">
    <source>
        <dbReference type="ARBA" id="ARBA00022691"/>
    </source>
</evidence>
<dbReference type="InterPro" id="IPR018314">
    <property type="entry name" value="RsmB/NOL1/NOP2-like_CS"/>
</dbReference>
<feature type="binding site" evidence="14">
    <location>
        <position position="260"/>
    </location>
    <ligand>
        <name>S-adenosyl-L-methionine</name>
        <dbReference type="ChEBI" id="CHEBI:59789"/>
    </ligand>
</feature>
<dbReference type="SUPFAM" id="SSF53335">
    <property type="entry name" value="S-adenosyl-L-methionine-dependent methyltransferases"/>
    <property type="match status" value="1"/>
</dbReference>
<evidence type="ECO:0000256" key="6">
    <source>
        <dbReference type="ARBA" id="ARBA00022552"/>
    </source>
</evidence>
<evidence type="ECO:0000256" key="1">
    <source>
        <dbReference type="ARBA" id="ARBA00002724"/>
    </source>
</evidence>
<keyword evidence="8 14" id="KW-0808">Transferase</keyword>
<evidence type="ECO:0000256" key="5">
    <source>
        <dbReference type="ARBA" id="ARBA00022490"/>
    </source>
</evidence>
<sequence length="422" mass="48080">MQVNNEIEQHDLKVEDKRLITELVYGVLQNQLTLDYYLSPFLKKPQKLQNWVRNLLRTAVYQMKYLDRIPEFAILNESTEIAKKRGHDGIRRMVTGVLRSIERQGIPNVAAVSDPIERLSVEYSVKKWIIKQLINELGQKKTVSILKSINTPSKLSIRVNTVLSTTEKVTKGLEKEGFSVERSQVGSEGLILERVPYSLSRSELFQKGDIIAQDESAMLVAEVMDVKDGMKVLDACAAPGGKTTQIAEYVGQNGKVVAWDIHDHRLDLIKKNARRMQLSDRIEVEKQDASIVDDQYDNNTFDRILVDAPCSGIGLLRRKPEIRYVKDNLDPMTLHKIQLSILDAIAEKLKIDGILTYSTCTMLDMENQGTVKEFLEKHSNFELVKVKTDKSLKDDRELDTLNIFPDDFGSDGFFIANLKRVR</sequence>
<keyword evidence="5" id="KW-0963">Cytoplasm</keyword>
<dbReference type="SUPFAM" id="SSF48013">
    <property type="entry name" value="NusB-like"/>
    <property type="match status" value="1"/>
</dbReference>
<evidence type="ECO:0000313" key="17">
    <source>
        <dbReference type="Proteomes" id="UP000005444"/>
    </source>
</evidence>
<dbReference type="Pfam" id="PF22458">
    <property type="entry name" value="RsmF-B_ferredox"/>
    <property type="match status" value="1"/>
</dbReference>
<dbReference type="FunFam" id="1.10.940.10:FF:000006">
    <property type="entry name" value="16S rRNA (Cytosine(967)-C(5))-methyltransferase RsmB"/>
    <property type="match status" value="1"/>
</dbReference>
<keyword evidence="9 14" id="KW-0949">S-adenosyl-L-methionine</keyword>
<dbReference type="PROSITE" id="PS01153">
    <property type="entry name" value="NOL1_NOP2_SUN"/>
    <property type="match status" value="1"/>
</dbReference>
<feature type="binding site" evidence="14">
    <location>
        <position position="307"/>
    </location>
    <ligand>
        <name>S-adenosyl-L-methionine</name>
        <dbReference type="ChEBI" id="CHEBI:59789"/>
    </ligand>
</feature>
<evidence type="ECO:0000313" key="16">
    <source>
        <dbReference type="EMBL" id="AEV95318.1"/>
    </source>
</evidence>
<comment type="subcellular location">
    <subcellularLocation>
        <location evidence="2">Cytoplasm</location>
    </subcellularLocation>
</comment>
<dbReference type="Proteomes" id="UP000005444">
    <property type="component" value="Chromosome"/>
</dbReference>
<dbReference type="InterPro" id="IPR001678">
    <property type="entry name" value="MeTrfase_RsmB-F_NOP2_dom"/>
</dbReference>
<evidence type="ECO:0000256" key="2">
    <source>
        <dbReference type="ARBA" id="ARBA00004496"/>
    </source>
</evidence>
<dbReference type="Pfam" id="PF01029">
    <property type="entry name" value="NusB"/>
    <property type="match status" value="1"/>
</dbReference>
<dbReference type="CDD" id="cd02440">
    <property type="entry name" value="AdoMet_MTases"/>
    <property type="match status" value="1"/>
</dbReference>
<dbReference type="InterPro" id="IPR023267">
    <property type="entry name" value="RCMT"/>
</dbReference>
<dbReference type="EMBL" id="CP003137">
    <property type="protein sequence ID" value="AEV95318.1"/>
    <property type="molecule type" value="Genomic_DNA"/>
</dbReference>
<evidence type="ECO:0000256" key="12">
    <source>
        <dbReference type="ARBA" id="ARBA00031088"/>
    </source>
</evidence>
<comment type="catalytic activity">
    <reaction evidence="13">
        <text>cytidine(967) in 16S rRNA + S-adenosyl-L-methionine = 5-methylcytidine(967) in 16S rRNA + S-adenosyl-L-homocysteine + H(+)</text>
        <dbReference type="Rhea" id="RHEA:42748"/>
        <dbReference type="Rhea" id="RHEA-COMP:10219"/>
        <dbReference type="Rhea" id="RHEA-COMP:10220"/>
        <dbReference type="ChEBI" id="CHEBI:15378"/>
        <dbReference type="ChEBI" id="CHEBI:57856"/>
        <dbReference type="ChEBI" id="CHEBI:59789"/>
        <dbReference type="ChEBI" id="CHEBI:74483"/>
        <dbReference type="ChEBI" id="CHEBI:82748"/>
        <dbReference type="EC" id="2.1.1.176"/>
    </reaction>
</comment>
<comment type="function">
    <text evidence="1">Specifically methylates the cytosine at position 967 (m5C967) of 16S rRNA.</text>
</comment>
<proteinExistence type="inferred from homology"/>
<feature type="active site" description="Nucleophile" evidence="14">
    <location>
        <position position="360"/>
    </location>
</feature>
<dbReference type="GO" id="GO:0003723">
    <property type="term" value="F:RNA binding"/>
    <property type="evidence" value="ECO:0007669"/>
    <property type="project" value="UniProtKB-UniRule"/>
</dbReference>
<dbReference type="HOGENOM" id="CLU_005316_0_1_9"/>
<dbReference type="Pfam" id="PF01189">
    <property type="entry name" value="Methyltr_RsmB-F"/>
    <property type="match status" value="1"/>
</dbReference>
<dbReference type="PANTHER" id="PTHR22807">
    <property type="entry name" value="NOP2 YEAST -RELATED NOL1/NOP2/FMU SUN DOMAIN-CONTAINING"/>
    <property type="match status" value="1"/>
</dbReference>
<protein>
    <recommendedName>
        <fullName evidence="4">16S rRNA (cytosine(967)-C(5))-methyltransferase</fullName>
        <ecNumber evidence="4">2.1.1.176</ecNumber>
    </recommendedName>
    <alternativeName>
        <fullName evidence="11">16S rRNA m5C967 methyltransferase</fullName>
    </alternativeName>
    <alternativeName>
        <fullName evidence="12">rRNA (cytosine-C(5)-)-methyltransferase RsmB</fullName>
    </alternativeName>
</protein>
<dbReference type="PRINTS" id="PR02008">
    <property type="entry name" value="RCMTFAMILY"/>
</dbReference>
<evidence type="ECO:0000256" key="14">
    <source>
        <dbReference type="PROSITE-ProRule" id="PRU01023"/>
    </source>
</evidence>
<evidence type="ECO:0000256" key="11">
    <source>
        <dbReference type="ARBA" id="ARBA00030399"/>
    </source>
</evidence>
<dbReference type="Gene3D" id="3.40.50.150">
    <property type="entry name" value="Vaccinia Virus protein VP39"/>
    <property type="match status" value="1"/>
</dbReference>
<evidence type="ECO:0000256" key="8">
    <source>
        <dbReference type="ARBA" id="ARBA00022679"/>
    </source>
</evidence>
<evidence type="ECO:0000256" key="7">
    <source>
        <dbReference type="ARBA" id="ARBA00022603"/>
    </source>
</evidence>
<dbReference type="InterPro" id="IPR006027">
    <property type="entry name" value="NusB_RsmB_TIM44"/>
</dbReference>
<organism evidence="16 17">
    <name type="scientific">Pediococcus claussenii (strain ATCC BAA-344 / DSM 14800 / JCM 18046 / KCTC 3811 / LMG 21948 / P06)</name>
    <dbReference type="NCBI Taxonomy" id="701521"/>
    <lineage>
        <taxon>Bacteria</taxon>
        <taxon>Bacillati</taxon>
        <taxon>Bacillota</taxon>
        <taxon>Bacilli</taxon>
        <taxon>Lactobacillales</taxon>
        <taxon>Lactobacillaceae</taxon>
        <taxon>Pediococcus</taxon>
    </lineage>
</organism>
<keyword evidence="10 14" id="KW-0694">RNA-binding</keyword>
<evidence type="ECO:0000259" key="15">
    <source>
        <dbReference type="PROSITE" id="PS51686"/>
    </source>
</evidence>
<keyword evidence="7 14" id="KW-0489">Methyltransferase</keyword>
<gene>
    <name evidence="16" type="primary">sun</name>
    <name evidence="16" type="ordered locus">PECL_1050</name>
</gene>
<dbReference type="eggNOG" id="COG0781">
    <property type="taxonomic scope" value="Bacteria"/>
</dbReference>
<dbReference type="AlphaFoldDB" id="G8PDI3"/>
<keyword evidence="17" id="KW-1185">Reference proteome</keyword>
<feature type="domain" description="SAM-dependent MTase RsmB/NOP-type" evidence="15">
    <location>
        <begin position="145"/>
        <end position="421"/>
    </location>
</feature>
<dbReference type="FunFam" id="3.40.50.150:FF:000022">
    <property type="entry name" value="Ribosomal RNA small subunit methyltransferase B"/>
    <property type="match status" value="1"/>
</dbReference>
<dbReference type="GO" id="GO:0006355">
    <property type="term" value="P:regulation of DNA-templated transcription"/>
    <property type="evidence" value="ECO:0007669"/>
    <property type="project" value="InterPro"/>
</dbReference>
<dbReference type="STRING" id="701521.PECL_1050"/>
<dbReference type="GO" id="GO:0008649">
    <property type="term" value="F:rRNA methyltransferase activity"/>
    <property type="evidence" value="ECO:0007669"/>
    <property type="project" value="InterPro"/>
</dbReference>
<dbReference type="InterPro" id="IPR035926">
    <property type="entry name" value="NusB-like_sf"/>
</dbReference>
<feature type="binding site" evidence="14">
    <location>
        <position position="288"/>
    </location>
    <ligand>
        <name>S-adenosyl-L-methionine</name>
        <dbReference type="ChEBI" id="CHEBI:59789"/>
    </ligand>
</feature>
<feature type="binding site" evidence="14">
    <location>
        <begin position="236"/>
        <end position="242"/>
    </location>
    <ligand>
        <name>S-adenosyl-L-methionine</name>
        <dbReference type="ChEBI" id="CHEBI:59789"/>
    </ligand>
</feature>
<dbReference type="PROSITE" id="PS51686">
    <property type="entry name" value="SAM_MT_RSMB_NOP"/>
    <property type="match status" value="1"/>
</dbReference>
<dbReference type="InterPro" id="IPR049560">
    <property type="entry name" value="MeTrfase_RsmB-F_NOP2_cat"/>
</dbReference>
<evidence type="ECO:0000256" key="3">
    <source>
        <dbReference type="ARBA" id="ARBA00007494"/>
    </source>
</evidence>
<evidence type="ECO:0000256" key="4">
    <source>
        <dbReference type="ARBA" id="ARBA00012140"/>
    </source>
</evidence>
<dbReference type="PANTHER" id="PTHR22807:SF53">
    <property type="entry name" value="RIBOSOMAL RNA SMALL SUBUNIT METHYLTRANSFERASE B-RELATED"/>
    <property type="match status" value="1"/>
</dbReference>
<dbReference type="PATRIC" id="fig|701521.8.peg.997"/>
<name>G8PDI3_PEDCP</name>
<dbReference type="InterPro" id="IPR004573">
    <property type="entry name" value="rRNA_ssu_MeTfrase_B"/>
</dbReference>
<dbReference type="Gene3D" id="3.30.70.1170">
    <property type="entry name" value="Sun protein, domain 3"/>
    <property type="match status" value="1"/>
</dbReference>
<dbReference type="NCBIfam" id="NF011494">
    <property type="entry name" value="PRK14902.1"/>
    <property type="match status" value="1"/>
</dbReference>
<reference evidence="16 17" key="1">
    <citation type="journal article" date="2012" name="J. Bacteriol.">
        <title>Complete Genome Sequence of the Beer Spoilage Organism Pediococcus claussenii ATCC BAA-344T.</title>
        <authorList>
            <person name="Pittet V."/>
            <person name="Abegunde T."/>
            <person name="Marfleet T."/>
            <person name="Haakensen M."/>
            <person name="Morrow K."/>
            <person name="Jayaprakash T."/>
            <person name="Schroeder K."/>
            <person name="Trost B."/>
            <person name="Byrns S."/>
            <person name="Bergsveinson J."/>
            <person name="Kusalik A."/>
            <person name="Ziola B."/>
        </authorList>
    </citation>
    <scope>NUCLEOTIDE SEQUENCE [LARGE SCALE GENOMIC DNA]</scope>
    <source>
        <strain evidence="16 17">ATCC BAA-344</strain>
    </source>
</reference>
<dbReference type="InterPro" id="IPR029063">
    <property type="entry name" value="SAM-dependent_MTases_sf"/>
</dbReference>
<dbReference type="NCBIfam" id="TIGR00563">
    <property type="entry name" value="rsmB"/>
    <property type="match status" value="1"/>
</dbReference>
<evidence type="ECO:0000256" key="10">
    <source>
        <dbReference type="ARBA" id="ARBA00022884"/>
    </source>
</evidence>
<dbReference type="Gene3D" id="1.10.940.10">
    <property type="entry name" value="NusB-like"/>
    <property type="match status" value="1"/>
</dbReference>
<keyword evidence="6" id="KW-0698">rRNA processing</keyword>
<comment type="similarity">
    <text evidence="3 14">Belongs to the class I-like SAM-binding methyltransferase superfamily. RsmB/NOP family.</text>
</comment>
<accession>G8PDI3</accession>
<dbReference type="eggNOG" id="COG0144">
    <property type="taxonomic scope" value="Bacteria"/>
</dbReference>
<dbReference type="KEGG" id="pce:PECL_1050"/>
<dbReference type="InterPro" id="IPR054728">
    <property type="entry name" value="RsmB-like_ferredoxin"/>
</dbReference>
<evidence type="ECO:0000256" key="13">
    <source>
        <dbReference type="ARBA" id="ARBA00047283"/>
    </source>
</evidence>
<dbReference type="GO" id="GO:0005737">
    <property type="term" value="C:cytoplasm"/>
    <property type="evidence" value="ECO:0007669"/>
    <property type="project" value="UniProtKB-SubCell"/>
</dbReference>